<comment type="caution">
    <text evidence="1">The sequence shown here is derived from an EMBL/GenBank/DDBJ whole genome shotgun (WGS) entry which is preliminary data.</text>
</comment>
<sequence>MAAISPNVSSGPYAADGSQTVFPFSFSIAAAGEVAVEVNGALASPASYTVAFGDTAGSVTFMAAPAAGAQIMLRSNPDYLQASDFENEGAYNLATVNQINRRAAIRDLVLKSGMDRSIRVPLGETGSTLPAAADRTGRVLGFGTDGTLIAVANDSAAVADDVARAEAAAAAAEDASSGVAGVAAAALADADRAELAAAAAALSAGIFANEAAGRAAVADGVRFTTVGSTSDKAVDIWQRVNSSSSTLLRSYPSLDALNAAIAALTAAYAAGRLSDDGFVGAREASVFPAAQAATVSGNSFTLPTSVVGIPVTLTGDQIGDTTTVFTATLQIVSGSAGTAFTLALARWYNASGVQIGSDVALTKTTTAITLTGTQPAGARSLYFYVVAPATTVCRFLTYQAGAPARPTTDAWYLSLLGAGVARNDPMPLAFTVADSAWSPLTGRVTVPATGGGLFAVTVPSGVNDGDVVWAFFDSPLEPTVWIQTVNARFGASGGGSGNHYSSQILHVGGNRFAVALFVQSAADGAFQGVRWTWNNTGAATYFENIKLYVGPKPPFVESVSNIVLKGVRDEIDSARIKPLITLADDSCAIASDQLQPQPHKELRKFFGVGTKFQMMATPGNTLAQSASTVGLLPIHVSVSGDVIPASTSPVQITTWDYDPITSNSPLNPDYDPYAYLCGVLGRLSAGSFTGNSPATLYFTPVTAPAWPIDVPAGSKLILRKSRKRKGGLTLFPISSVNGTGGGFASVTAFVDAVFAANDPATIAGFLGLTPSPYGTGASALTPFVGKSYYSRLFNPNIMSAATVAEAQSLFGWNWTGTEYADWLAGNIGIPGSMRFSGDGFHPFNDVAAYVVAKNLFISAPVTSYLENWA</sequence>
<dbReference type="Proteomes" id="UP001419910">
    <property type="component" value="Unassembled WGS sequence"/>
</dbReference>
<reference evidence="1 2" key="1">
    <citation type="submission" date="2024-05" db="EMBL/GenBank/DDBJ databases">
        <authorList>
            <person name="Liu Q."/>
            <person name="Xin Y.-H."/>
        </authorList>
    </citation>
    <scope>NUCLEOTIDE SEQUENCE [LARGE SCALE GENOMIC DNA]</scope>
    <source>
        <strain evidence="1 2">CGMCC 1.10181</strain>
    </source>
</reference>
<organism evidence="1 2">
    <name type="scientific">Sphingomonas oligophenolica</name>
    <dbReference type="NCBI Taxonomy" id="301154"/>
    <lineage>
        <taxon>Bacteria</taxon>
        <taxon>Pseudomonadati</taxon>
        <taxon>Pseudomonadota</taxon>
        <taxon>Alphaproteobacteria</taxon>
        <taxon>Sphingomonadales</taxon>
        <taxon>Sphingomonadaceae</taxon>
        <taxon>Sphingomonas</taxon>
    </lineage>
</organism>
<evidence type="ECO:0000313" key="2">
    <source>
        <dbReference type="Proteomes" id="UP001419910"/>
    </source>
</evidence>
<evidence type="ECO:0000313" key="1">
    <source>
        <dbReference type="EMBL" id="MEN2791544.1"/>
    </source>
</evidence>
<gene>
    <name evidence="1" type="ORF">ABC974_18055</name>
</gene>
<proteinExistence type="predicted"/>
<keyword evidence="2" id="KW-1185">Reference proteome</keyword>
<protein>
    <submittedName>
        <fullName evidence="1">Uncharacterized protein</fullName>
    </submittedName>
</protein>
<dbReference type="RefSeq" id="WP_343892539.1">
    <property type="nucleotide sequence ID" value="NZ_BAAAEH010000060.1"/>
</dbReference>
<accession>A0ABU9Y6W9</accession>
<dbReference type="EMBL" id="JBDIME010000018">
    <property type="protein sequence ID" value="MEN2791544.1"/>
    <property type="molecule type" value="Genomic_DNA"/>
</dbReference>
<name>A0ABU9Y6W9_9SPHN</name>